<comment type="caution">
    <text evidence="4">The sequence shown here is derived from an EMBL/GenBank/DDBJ whole genome shotgun (WGS) entry which is preliminary data.</text>
</comment>
<proteinExistence type="predicted"/>
<dbReference type="Gene3D" id="3.90.245.10">
    <property type="entry name" value="Ribonucleoside hydrolase-like"/>
    <property type="match status" value="1"/>
</dbReference>
<dbReference type="InterPro" id="IPR036452">
    <property type="entry name" value="Ribo_hydro-like"/>
</dbReference>
<evidence type="ECO:0000256" key="1">
    <source>
        <dbReference type="SAM" id="SignalP"/>
    </source>
</evidence>
<keyword evidence="1" id="KW-0732">Signal</keyword>
<dbReference type="InterPro" id="IPR011483">
    <property type="entry name" value="Sde182_NH-like"/>
</dbReference>
<gene>
    <name evidence="4" type="ORF">GCM10009827_078560</name>
</gene>
<accession>A0ABP4MPK4</accession>
<dbReference type="Gene3D" id="2.60.40.10">
    <property type="entry name" value="Immunoglobulins"/>
    <property type="match status" value="1"/>
</dbReference>
<name>A0ABP4MPK4_9ACTN</name>
<sequence>MTPTVQPPSGKRLRRGAVAFAAALAILTPLTTPGAALAATEAPAGTSVARGQSPFRIMVTSDAEIDDVASFHRLLLEANDLSDSLEAVIYSSSTFHWAGDPAANPPIPASNWAGSDVFQNIIDGTGPQGVGGGYKAVLDNLRKHDPRFPSVEHLNSLIKVGNISYRGEMQKDTEGSDAIKAALLDNDPRPLYLPVWGGTNTIAAALRSIENQYKGTKDWQKVYNKVVAKANVYIILDQDETYKDYIDPHWPDLNVTVNRDQFWSFAYNTYRYQGARGLPRVPKPLEDAYFGPAYVGAMRTGPLMGTYPVSADAYVLAGDRFPNTTEFLSEGDSPSYFGLLDNGLRSWEDPSFGGWGGRFTQVSQHRWTDFPSYLANKDQAYNQRNYDLEPSRVRDANPYGESFDVAYAQTRFIPALQEELAARSEWQTKSYADANHAPVVRLRGNTSVTAKPGARVNLDAAVSDPDGDKVTTTWWQYREAGTYSGAVAIAGPSDLRTSFTVPADAQPGQTIHLILEVKDQAGKPMTRYARVVVTVH</sequence>
<dbReference type="EMBL" id="BAAAQD010000019">
    <property type="protein sequence ID" value="GAA1546691.1"/>
    <property type="molecule type" value="Genomic_DNA"/>
</dbReference>
<evidence type="ECO:0000259" key="2">
    <source>
        <dbReference type="Pfam" id="PF07632"/>
    </source>
</evidence>
<keyword evidence="5" id="KW-1185">Reference proteome</keyword>
<dbReference type="Proteomes" id="UP001501470">
    <property type="component" value="Unassembled WGS sequence"/>
</dbReference>
<feature type="domain" description="Cellulose-binding Sde182 nucleoside hydrolase-like" evidence="2">
    <location>
        <begin position="56"/>
        <end position="359"/>
    </location>
</feature>
<dbReference type="Pfam" id="PF07632">
    <property type="entry name" value="Sde182_NH-like"/>
    <property type="match status" value="1"/>
</dbReference>
<feature type="chain" id="PRO_5045784736" evidence="1">
    <location>
        <begin position="39"/>
        <end position="536"/>
    </location>
</feature>
<organism evidence="4 5">
    <name type="scientific">Dactylosporangium maewongense</name>
    <dbReference type="NCBI Taxonomy" id="634393"/>
    <lineage>
        <taxon>Bacteria</taxon>
        <taxon>Bacillati</taxon>
        <taxon>Actinomycetota</taxon>
        <taxon>Actinomycetes</taxon>
        <taxon>Micromonosporales</taxon>
        <taxon>Micromonosporaceae</taxon>
        <taxon>Dactylosporangium</taxon>
    </lineage>
</organism>
<dbReference type="InterPro" id="IPR013783">
    <property type="entry name" value="Ig-like_fold"/>
</dbReference>
<dbReference type="InterPro" id="IPR048527">
    <property type="entry name" value="Sde182_C"/>
</dbReference>
<reference evidence="5" key="1">
    <citation type="journal article" date="2019" name="Int. J. Syst. Evol. Microbiol.">
        <title>The Global Catalogue of Microorganisms (GCM) 10K type strain sequencing project: providing services to taxonomists for standard genome sequencing and annotation.</title>
        <authorList>
            <consortium name="The Broad Institute Genomics Platform"/>
            <consortium name="The Broad Institute Genome Sequencing Center for Infectious Disease"/>
            <person name="Wu L."/>
            <person name="Ma J."/>
        </authorList>
    </citation>
    <scope>NUCLEOTIDE SEQUENCE [LARGE SCALE GENOMIC DNA]</scope>
    <source>
        <strain evidence="5">JCM 15933</strain>
    </source>
</reference>
<feature type="domain" description="Cellulose-binding Sde182 C-terminal" evidence="3">
    <location>
        <begin position="456"/>
        <end position="535"/>
    </location>
</feature>
<dbReference type="Pfam" id="PF21027">
    <property type="entry name" value="Sde0182_C"/>
    <property type="match status" value="1"/>
</dbReference>
<evidence type="ECO:0000259" key="3">
    <source>
        <dbReference type="Pfam" id="PF21027"/>
    </source>
</evidence>
<dbReference type="RefSeq" id="WP_344508327.1">
    <property type="nucleotide sequence ID" value="NZ_BAAAQD010000019.1"/>
</dbReference>
<feature type="signal peptide" evidence="1">
    <location>
        <begin position="1"/>
        <end position="38"/>
    </location>
</feature>
<evidence type="ECO:0000313" key="5">
    <source>
        <dbReference type="Proteomes" id="UP001501470"/>
    </source>
</evidence>
<protein>
    <submittedName>
        <fullName evidence="4">DUF1593 domain-containing protein</fullName>
    </submittedName>
</protein>
<evidence type="ECO:0000313" key="4">
    <source>
        <dbReference type="EMBL" id="GAA1546691.1"/>
    </source>
</evidence>